<accession>A0ABS1HN05</accession>
<name>A0ABS1HN05_9BACT</name>
<dbReference type="Pfam" id="PF20230">
    <property type="entry name" value="DUF6588"/>
    <property type="match status" value="1"/>
</dbReference>
<comment type="caution">
    <text evidence="2">The sequence shown here is derived from an EMBL/GenBank/DDBJ whole genome shotgun (WGS) entry which is preliminary data.</text>
</comment>
<proteinExistence type="predicted"/>
<organism evidence="2 3">
    <name type="scientific">Carboxylicivirga marina</name>
    <dbReference type="NCBI Taxonomy" id="2800988"/>
    <lineage>
        <taxon>Bacteria</taxon>
        <taxon>Pseudomonadati</taxon>
        <taxon>Bacteroidota</taxon>
        <taxon>Bacteroidia</taxon>
        <taxon>Marinilabiliales</taxon>
        <taxon>Marinilabiliaceae</taxon>
        <taxon>Carboxylicivirga</taxon>
    </lineage>
</organism>
<evidence type="ECO:0000313" key="3">
    <source>
        <dbReference type="Proteomes" id="UP000605676"/>
    </source>
</evidence>
<evidence type="ECO:0000313" key="2">
    <source>
        <dbReference type="EMBL" id="MBK3519062.1"/>
    </source>
</evidence>
<protein>
    <recommendedName>
        <fullName evidence="4">Outer membrane protein beta-barrel domain-containing protein</fullName>
    </recommendedName>
</protein>
<dbReference type="EMBL" id="JAENRR010000051">
    <property type="protein sequence ID" value="MBK3519062.1"/>
    <property type="molecule type" value="Genomic_DNA"/>
</dbReference>
<dbReference type="RefSeq" id="WP_200466283.1">
    <property type="nucleotide sequence ID" value="NZ_JAENRR010000051.1"/>
</dbReference>
<dbReference type="InterPro" id="IPR046495">
    <property type="entry name" value="DUF6588"/>
</dbReference>
<sequence>MKKIRLLLCVALIATTSQVFGQGQIIDFLKAGQADANTLSQAYLLPYGEMLGVNLNSGWYNTAKVHKIGGFDITFSTSYTTAPNSKKSFDPSSLDLKAVAPENTGMAPTMAGSKSSSMGFYMKDDPSKTNIIDMKGAGADYFVSPMIQAAVGLPFHTEIMGRFMPTMGYGDYGEASLWGIGLKHSIKDYIPFVKRVPFLQASVLAAYTDFGAKLGVSNTGSLEGIGTGTGNLETSAGAFTSRLLVGINVPVVSFYTGLGYGTTTSNFDIIGDFTGYEDTNNPIALDYKTSGFDFNAGMRLRFAIFSLHADYTVGEYSVITAGVGINFR</sequence>
<keyword evidence="1" id="KW-0732">Signal</keyword>
<reference evidence="2 3" key="1">
    <citation type="submission" date="2021-01" db="EMBL/GenBank/DDBJ databases">
        <title>Carboxyliciviraga sp.nov., isolated from coastal sediments.</title>
        <authorList>
            <person name="Lu D."/>
            <person name="Zhang T."/>
        </authorList>
    </citation>
    <scope>NUCLEOTIDE SEQUENCE [LARGE SCALE GENOMIC DNA]</scope>
    <source>
        <strain evidence="2 3">N1Y132</strain>
    </source>
</reference>
<feature type="chain" id="PRO_5045559988" description="Outer membrane protein beta-barrel domain-containing protein" evidence="1">
    <location>
        <begin position="22"/>
        <end position="328"/>
    </location>
</feature>
<gene>
    <name evidence="2" type="ORF">JIV24_17070</name>
</gene>
<dbReference type="Proteomes" id="UP000605676">
    <property type="component" value="Unassembled WGS sequence"/>
</dbReference>
<keyword evidence="3" id="KW-1185">Reference proteome</keyword>
<evidence type="ECO:0000256" key="1">
    <source>
        <dbReference type="SAM" id="SignalP"/>
    </source>
</evidence>
<feature type="signal peptide" evidence="1">
    <location>
        <begin position="1"/>
        <end position="21"/>
    </location>
</feature>
<evidence type="ECO:0008006" key="4">
    <source>
        <dbReference type="Google" id="ProtNLM"/>
    </source>
</evidence>